<organism evidence="1 2">
    <name type="scientific">Flagellimonas meridianipacifica</name>
    <dbReference type="NCBI Taxonomy" id="1080225"/>
    <lineage>
        <taxon>Bacteria</taxon>
        <taxon>Pseudomonadati</taxon>
        <taxon>Bacteroidota</taxon>
        <taxon>Flavobacteriia</taxon>
        <taxon>Flavobacteriales</taxon>
        <taxon>Flavobacteriaceae</taxon>
        <taxon>Flagellimonas</taxon>
    </lineage>
</organism>
<proteinExistence type="predicted"/>
<dbReference type="AlphaFoldDB" id="A0A2T0MGJ0"/>
<dbReference type="Proteomes" id="UP000237640">
    <property type="component" value="Unassembled WGS sequence"/>
</dbReference>
<gene>
    <name evidence="1" type="ORF">CLV81_0643</name>
</gene>
<sequence>MLNKSNIPLGCVVYSESIHGIEAEWIFKRKDTIERGKGIGIRLTEVNKKRRYEGEFEITYSDTDGNTSPKLYLIISFESGYYTLTWSNNEKITDIGIGIERDNKLLVSYTKAI</sequence>
<accession>A0A2T0MGJ0</accession>
<reference evidence="1 2" key="1">
    <citation type="submission" date="2018-03" db="EMBL/GenBank/DDBJ databases">
        <title>Genomic Encyclopedia of Archaeal and Bacterial Type Strains, Phase II (KMG-II): from individual species to whole genera.</title>
        <authorList>
            <person name="Goeker M."/>
        </authorList>
    </citation>
    <scope>NUCLEOTIDE SEQUENCE [LARGE SCALE GENOMIC DNA]</scope>
    <source>
        <strain evidence="1 2">DSM 25027</strain>
    </source>
</reference>
<evidence type="ECO:0000313" key="2">
    <source>
        <dbReference type="Proteomes" id="UP000237640"/>
    </source>
</evidence>
<evidence type="ECO:0000313" key="1">
    <source>
        <dbReference type="EMBL" id="PRX56646.1"/>
    </source>
</evidence>
<dbReference type="RefSeq" id="WP_146129816.1">
    <property type="nucleotide sequence ID" value="NZ_PVYX01000001.1"/>
</dbReference>
<dbReference type="EMBL" id="PVYX01000001">
    <property type="protein sequence ID" value="PRX56646.1"/>
    <property type="molecule type" value="Genomic_DNA"/>
</dbReference>
<name>A0A2T0MGJ0_9FLAO</name>
<keyword evidence="2" id="KW-1185">Reference proteome</keyword>
<comment type="caution">
    <text evidence="1">The sequence shown here is derived from an EMBL/GenBank/DDBJ whole genome shotgun (WGS) entry which is preliminary data.</text>
</comment>
<dbReference type="OrthoDB" id="1446412at2"/>
<protein>
    <submittedName>
        <fullName evidence="1">Uncharacterized protein</fullName>
    </submittedName>
</protein>